<name>A0A0S4M9A5_9BURK</name>
<dbReference type="RefSeq" id="WP_092490583.1">
    <property type="nucleotide sequence ID" value="NZ_LN906597.1"/>
</dbReference>
<dbReference type="OrthoDB" id="9924226at2"/>
<protein>
    <submittedName>
        <fullName evidence="2">Uncharacterized protein</fullName>
    </submittedName>
</protein>
<dbReference type="EMBL" id="LN906597">
    <property type="protein sequence ID" value="CUT18036.1"/>
    <property type="molecule type" value="Genomic_DNA"/>
</dbReference>
<proteinExistence type="predicted"/>
<evidence type="ECO:0000313" key="2">
    <source>
        <dbReference type="EMBL" id="CUT18036.1"/>
    </source>
</evidence>
<dbReference type="Proteomes" id="UP000198651">
    <property type="component" value="Chromosome I"/>
</dbReference>
<organism evidence="2 3">
    <name type="scientific">Candidatus Ichthyocystis hellenicum</name>
    <dbReference type="NCBI Taxonomy" id="1561003"/>
    <lineage>
        <taxon>Bacteria</taxon>
        <taxon>Pseudomonadati</taxon>
        <taxon>Pseudomonadota</taxon>
        <taxon>Betaproteobacteria</taxon>
        <taxon>Burkholderiales</taxon>
        <taxon>Candidatus Ichthyocystis</taxon>
    </lineage>
</organism>
<sequence>MLKRLSSSISFSSSGTKTEDGGGVLTVGYKSVGDLGTVEKSPNIITAKNHELSMSFDTTGGYIYGHSCALFGCTTGGYGCKTCYSNNMIDTKWDRQTGQDLSTFDQVE</sequence>
<reference evidence="3" key="1">
    <citation type="submission" date="2015-11" db="EMBL/GenBank/DDBJ databases">
        <authorList>
            <person name="Seth-Smith H.M.B."/>
        </authorList>
    </citation>
    <scope>NUCLEOTIDE SEQUENCE [LARGE SCALE GENOMIC DNA]</scope>
    <source>
        <strain evidence="3">2013Ark11</strain>
    </source>
</reference>
<gene>
    <name evidence="2" type="ORF">Ark11_1228</name>
</gene>
<feature type="compositionally biased region" description="Low complexity" evidence="1">
    <location>
        <begin position="1"/>
        <end position="14"/>
    </location>
</feature>
<evidence type="ECO:0000256" key="1">
    <source>
        <dbReference type="SAM" id="MobiDB-lite"/>
    </source>
</evidence>
<dbReference type="AlphaFoldDB" id="A0A0S4M9A5"/>
<evidence type="ECO:0000313" key="3">
    <source>
        <dbReference type="Proteomes" id="UP000198651"/>
    </source>
</evidence>
<accession>A0A0S4M9A5</accession>
<keyword evidence="3" id="KW-1185">Reference proteome</keyword>
<feature type="region of interest" description="Disordered" evidence="1">
    <location>
        <begin position="1"/>
        <end position="23"/>
    </location>
</feature>